<evidence type="ECO:0000313" key="4">
    <source>
        <dbReference type="EMBL" id="MBA3924881.1"/>
    </source>
</evidence>
<protein>
    <submittedName>
        <fullName evidence="4">SgrR family transcriptional regulator</fullName>
    </submittedName>
</protein>
<dbReference type="Proteomes" id="UP000548787">
    <property type="component" value="Unassembled WGS sequence"/>
</dbReference>
<dbReference type="SUPFAM" id="SSF53850">
    <property type="entry name" value="Periplasmic binding protein-like II"/>
    <property type="match status" value="1"/>
</dbReference>
<accession>A0A7W1T3L7</accession>
<evidence type="ECO:0000256" key="1">
    <source>
        <dbReference type="ARBA" id="ARBA00023125"/>
    </source>
</evidence>
<evidence type="ECO:0000259" key="3">
    <source>
        <dbReference type="Pfam" id="PF12793"/>
    </source>
</evidence>
<dbReference type="Gene3D" id="3.40.190.10">
    <property type="entry name" value="Periplasmic binding protein-like II"/>
    <property type="match status" value="1"/>
</dbReference>
<dbReference type="EMBL" id="JABJVM010000001">
    <property type="protein sequence ID" value="MBA3924881.1"/>
    <property type="molecule type" value="Genomic_DNA"/>
</dbReference>
<reference evidence="4 5" key="2">
    <citation type="submission" date="2020-08" db="EMBL/GenBank/DDBJ databases">
        <title>Listeria ohnekaius sp. nov. and Listeria portnoyii sp. nov. isolated from non-agricultural and natural environments.</title>
        <authorList>
            <person name="Weller D."/>
            <person name="Belias A.M."/>
            <person name="Liao J."/>
            <person name="Guo S."/>
            <person name="Orsi R.H."/>
            <person name="Wiedmann M."/>
        </authorList>
    </citation>
    <scope>NUCLEOTIDE SEQUENCE [LARGE SCALE GENOMIC DNA]</scope>
    <source>
        <strain evidence="4 5">FSL W9-0585</strain>
    </source>
</reference>
<organism evidence="4 5">
    <name type="scientific">Listeria rustica</name>
    <dbReference type="NCBI Taxonomy" id="2713503"/>
    <lineage>
        <taxon>Bacteria</taxon>
        <taxon>Bacillati</taxon>
        <taxon>Bacillota</taxon>
        <taxon>Bacilli</taxon>
        <taxon>Bacillales</taxon>
        <taxon>Listeriaceae</taxon>
        <taxon>Listeria</taxon>
    </lineage>
</organism>
<feature type="domain" description="Solute-binding protein family 5" evidence="2">
    <location>
        <begin position="171"/>
        <end position="489"/>
    </location>
</feature>
<dbReference type="InterPro" id="IPR025370">
    <property type="entry name" value="SgrR_HTH_N"/>
</dbReference>
<dbReference type="PANTHER" id="PTHR30290:SF72">
    <property type="entry name" value="HTH-TYPE TRANSCRIPTIONAL REGULATOR SGRR"/>
    <property type="match status" value="1"/>
</dbReference>
<dbReference type="Gene3D" id="3.10.105.10">
    <property type="entry name" value="Dipeptide-binding Protein, Domain 3"/>
    <property type="match status" value="1"/>
</dbReference>
<evidence type="ECO:0000259" key="2">
    <source>
        <dbReference type="Pfam" id="PF00496"/>
    </source>
</evidence>
<dbReference type="RefSeq" id="WP_181675131.1">
    <property type="nucleotide sequence ID" value="NZ_JABJVM010000001.1"/>
</dbReference>
<dbReference type="Pfam" id="PF12793">
    <property type="entry name" value="SgrR_N"/>
    <property type="match status" value="1"/>
</dbReference>
<comment type="caution">
    <text evidence="4">The sequence shown here is derived from an EMBL/GenBank/DDBJ whole genome shotgun (WGS) entry which is preliminary data.</text>
</comment>
<sequence length="576" mass="67544">MRDLAYYDMRAFLLERQIDNTATFRLNELAEKWECSDKNVKRKLKKYQELEFCHYQPGRGRGNASKITFTQSFQSEIEDFIRNAVEQENLDKLLTLLQLDIPREWFSAVSSEMNELFGLHTEKGDQDILRLVIARPFSILDPLHTSINMESSLLLQLGDPLVRFDTTTNTVMPCIAHHWKAENNSTIWTFYIRKGIRFHHGRTLTSTDIRHTLEKAMQKGTVTHWYLTDITRIELLSETKITIHLRKPNPFFIRYLCLGNLVILPHDTPFDEYKWISTGAFQLAQRSSQKLVLEAFDSHFLERPFLDRIEFWLVKDQTNPVITVTNMGNTDNPDYTDHATKDYGVNIVTFNFKHCAFAHHPAFREAFYHLLDPQKMLRDLENHEESEASSYFFHKSSAQQRDASKIQTLLKSAHYSGETLRFAILSHIKTIHQGQWIVAQAAKFGISLDLHIIDISSEFYQTSHWEDIDISMGADVPSSDIEVAFMDFYGNPNLAPQRFLAKKELQQIEELLHQARQCTRFSDRDHFYDQIESFVRDNHLFLFLEHLTKHQFIHATIQTEDKHLYGHLNLKKLWID</sequence>
<dbReference type="AlphaFoldDB" id="A0A7W1T3L7"/>
<evidence type="ECO:0000313" key="5">
    <source>
        <dbReference type="Proteomes" id="UP000548787"/>
    </source>
</evidence>
<proteinExistence type="predicted"/>
<reference evidence="4 5" key="1">
    <citation type="submission" date="2020-05" db="EMBL/GenBank/DDBJ databases">
        <authorList>
            <person name="Carlin C.R."/>
        </authorList>
    </citation>
    <scope>NUCLEOTIDE SEQUENCE [LARGE SCALE GENOMIC DNA]</scope>
    <source>
        <strain evidence="4 5">FSL W9-0585</strain>
    </source>
</reference>
<keyword evidence="1" id="KW-0238">DNA-binding</keyword>
<dbReference type="GO" id="GO:0015833">
    <property type="term" value="P:peptide transport"/>
    <property type="evidence" value="ECO:0007669"/>
    <property type="project" value="TreeGrafter"/>
</dbReference>
<feature type="domain" description="Transcriptional regulator SgrR N-terminal HTH" evidence="3">
    <location>
        <begin position="16"/>
        <end position="100"/>
    </location>
</feature>
<dbReference type="InterPro" id="IPR039424">
    <property type="entry name" value="SBP_5"/>
</dbReference>
<name>A0A7W1T3L7_9LIST</name>
<gene>
    <name evidence="4" type="ORF">HPK16_00895</name>
</gene>
<dbReference type="InterPro" id="IPR000914">
    <property type="entry name" value="SBP_5_dom"/>
</dbReference>
<keyword evidence="5" id="KW-1185">Reference proteome</keyword>
<dbReference type="GO" id="GO:0003677">
    <property type="term" value="F:DNA binding"/>
    <property type="evidence" value="ECO:0007669"/>
    <property type="project" value="UniProtKB-KW"/>
</dbReference>
<dbReference type="PANTHER" id="PTHR30290">
    <property type="entry name" value="PERIPLASMIC BINDING COMPONENT OF ABC TRANSPORTER"/>
    <property type="match status" value="1"/>
</dbReference>
<dbReference type="GO" id="GO:1904680">
    <property type="term" value="F:peptide transmembrane transporter activity"/>
    <property type="evidence" value="ECO:0007669"/>
    <property type="project" value="TreeGrafter"/>
</dbReference>
<dbReference type="Pfam" id="PF00496">
    <property type="entry name" value="SBP_bac_5"/>
    <property type="match status" value="1"/>
</dbReference>